<dbReference type="Gene3D" id="1.10.760.10">
    <property type="entry name" value="Cytochrome c-like domain"/>
    <property type="match status" value="1"/>
</dbReference>
<dbReference type="PROSITE" id="PS51007">
    <property type="entry name" value="CYTC"/>
    <property type="match status" value="1"/>
</dbReference>
<comment type="caution">
    <text evidence="9">The sequence shown here is derived from an EMBL/GenBank/DDBJ whole genome shotgun (WGS) entry which is preliminary data.</text>
</comment>
<dbReference type="InterPro" id="IPR009056">
    <property type="entry name" value="Cyt_c-like_dom"/>
</dbReference>
<dbReference type="EMBL" id="MWPV01000004">
    <property type="protein sequence ID" value="OUL57321.1"/>
    <property type="molecule type" value="Genomic_DNA"/>
</dbReference>
<evidence type="ECO:0000256" key="1">
    <source>
        <dbReference type="ARBA" id="ARBA00022448"/>
    </source>
</evidence>
<evidence type="ECO:0000256" key="7">
    <source>
        <dbReference type="SAM" id="SignalP"/>
    </source>
</evidence>
<evidence type="ECO:0000313" key="10">
    <source>
        <dbReference type="Proteomes" id="UP000194841"/>
    </source>
</evidence>
<evidence type="ECO:0000256" key="5">
    <source>
        <dbReference type="ARBA" id="ARBA00023004"/>
    </source>
</evidence>
<dbReference type="RefSeq" id="WP_086744779.1">
    <property type="nucleotide sequence ID" value="NZ_MWPV01000004.1"/>
</dbReference>
<feature type="chain" id="PRO_5012490027" evidence="7">
    <location>
        <begin position="20"/>
        <end position="131"/>
    </location>
</feature>
<dbReference type="OrthoDB" id="9814708at2"/>
<protein>
    <submittedName>
        <fullName evidence="9">Cytochrome c5 family protein</fullName>
    </submittedName>
</protein>
<dbReference type="Pfam" id="PF13442">
    <property type="entry name" value="Cytochrome_CBB3"/>
    <property type="match status" value="1"/>
</dbReference>
<dbReference type="InterPro" id="IPR036909">
    <property type="entry name" value="Cyt_c-like_dom_sf"/>
</dbReference>
<feature type="signal peptide" evidence="7">
    <location>
        <begin position="1"/>
        <end position="19"/>
    </location>
</feature>
<dbReference type="GO" id="GO:0020037">
    <property type="term" value="F:heme binding"/>
    <property type="evidence" value="ECO:0007669"/>
    <property type="project" value="InterPro"/>
</dbReference>
<dbReference type="PRINTS" id="PR00607">
    <property type="entry name" value="CYTCHROMECIE"/>
</dbReference>
<keyword evidence="3 6" id="KW-0479">Metal-binding</keyword>
<evidence type="ECO:0000259" key="8">
    <source>
        <dbReference type="PROSITE" id="PS51007"/>
    </source>
</evidence>
<reference evidence="9 10" key="1">
    <citation type="submission" date="2017-02" db="EMBL/GenBank/DDBJ databases">
        <title>Pseudoalteromonas ulvae TC14 Genome.</title>
        <authorList>
            <person name="Molmeret M."/>
        </authorList>
    </citation>
    <scope>NUCLEOTIDE SEQUENCE [LARGE SCALE GENOMIC DNA]</scope>
    <source>
        <strain evidence="9">TC14</strain>
    </source>
</reference>
<dbReference type="PANTHER" id="PTHR40942">
    <property type="match status" value="1"/>
</dbReference>
<evidence type="ECO:0000256" key="6">
    <source>
        <dbReference type="PROSITE-ProRule" id="PRU00433"/>
    </source>
</evidence>
<keyword evidence="5 6" id="KW-0408">Iron</keyword>
<keyword evidence="7" id="KW-0732">Signal</keyword>
<evidence type="ECO:0000256" key="3">
    <source>
        <dbReference type="ARBA" id="ARBA00022723"/>
    </source>
</evidence>
<keyword evidence="10" id="KW-1185">Reference proteome</keyword>
<dbReference type="GO" id="GO:0005506">
    <property type="term" value="F:iron ion binding"/>
    <property type="evidence" value="ECO:0007669"/>
    <property type="project" value="InterPro"/>
</dbReference>
<dbReference type="SUPFAM" id="SSF46626">
    <property type="entry name" value="Cytochrome c"/>
    <property type="match status" value="1"/>
</dbReference>
<dbReference type="AlphaFoldDB" id="A0A244CNW5"/>
<gene>
    <name evidence="9" type="ORF">B1199_14240</name>
</gene>
<name>A0A244CNW5_PSEDV</name>
<keyword evidence="1" id="KW-0813">Transport</keyword>
<dbReference type="PANTHER" id="PTHR40942:SF4">
    <property type="entry name" value="CYTOCHROME C5"/>
    <property type="match status" value="1"/>
</dbReference>
<keyword evidence="2 6" id="KW-0349">Heme</keyword>
<proteinExistence type="predicted"/>
<evidence type="ECO:0000313" key="9">
    <source>
        <dbReference type="EMBL" id="OUL57321.1"/>
    </source>
</evidence>
<sequence length="131" mass="13734">MKKLSAAFLLLATTATAQAYDNSMTEEAIKSRLAPIGSVYLKGDKPAGPVVPAGPRTGQQVYQASCFACHGTGALGAPKTPADWAPRVAKGMDVLLDHAINGFNSMPPRGTCMDCSDDEIKASIEFMSKGE</sequence>
<dbReference type="Proteomes" id="UP000194841">
    <property type="component" value="Unassembled WGS sequence"/>
</dbReference>
<organism evidence="9 10">
    <name type="scientific">Pseudoalteromonas ulvae</name>
    <dbReference type="NCBI Taxonomy" id="107327"/>
    <lineage>
        <taxon>Bacteria</taxon>
        <taxon>Pseudomonadati</taxon>
        <taxon>Pseudomonadota</taxon>
        <taxon>Gammaproteobacteria</taxon>
        <taxon>Alteromonadales</taxon>
        <taxon>Pseudoalteromonadaceae</taxon>
        <taxon>Pseudoalteromonas</taxon>
    </lineage>
</organism>
<dbReference type="InterPro" id="IPR002323">
    <property type="entry name" value="Cyt_CIE"/>
</dbReference>
<dbReference type="GO" id="GO:0009055">
    <property type="term" value="F:electron transfer activity"/>
    <property type="evidence" value="ECO:0007669"/>
    <property type="project" value="InterPro"/>
</dbReference>
<evidence type="ECO:0000256" key="4">
    <source>
        <dbReference type="ARBA" id="ARBA00022982"/>
    </source>
</evidence>
<evidence type="ECO:0000256" key="2">
    <source>
        <dbReference type="ARBA" id="ARBA00022617"/>
    </source>
</evidence>
<accession>A0A244CNW5</accession>
<feature type="domain" description="Cytochrome c" evidence="8">
    <location>
        <begin position="53"/>
        <end position="131"/>
    </location>
</feature>
<keyword evidence="4" id="KW-0249">Electron transport</keyword>